<dbReference type="RefSeq" id="WP_118412406.1">
    <property type="nucleotide sequence ID" value="NZ_QRPI01000004.1"/>
</dbReference>
<reference evidence="2 3" key="1">
    <citation type="journal article" date="2019" name="Nat. Med.">
        <title>A library of human gut bacterial isolates paired with longitudinal multiomics data enables mechanistic microbiome research.</title>
        <authorList>
            <person name="Poyet M."/>
            <person name="Groussin M."/>
            <person name="Gibbons S.M."/>
            <person name="Avila-Pacheco J."/>
            <person name="Jiang X."/>
            <person name="Kearney S.M."/>
            <person name="Perrotta A.R."/>
            <person name="Berdy B."/>
            <person name="Zhao S."/>
            <person name="Lieberman T.D."/>
            <person name="Swanson P.K."/>
            <person name="Smith M."/>
            <person name="Roesemann S."/>
            <person name="Alexander J.E."/>
            <person name="Rich S.A."/>
            <person name="Livny J."/>
            <person name="Vlamakis H."/>
            <person name="Clish C."/>
            <person name="Bullock K."/>
            <person name="Deik A."/>
            <person name="Scott J."/>
            <person name="Pierce K.A."/>
            <person name="Xavier R.J."/>
            <person name="Alm E.J."/>
        </authorList>
    </citation>
    <scope>NUCLEOTIDE SEQUENCE [LARGE SCALE GENOMIC DNA]</scope>
    <source>
        <strain evidence="2 3">BIOML-A1</strain>
    </source>
</reference>
<feature type="transmembrane region" description="Helical" evidence="1">
    <location>
        <begin position="55"/>
        <end position="72"/>
    </location>
</feature>
<keyword evidence="1" id="KW-1133">Transmembrane helix</keyword>
<organism evidence="2 3">
    <name type="scientific">Roseburia intestinalis</name>
    <dbReference type="NCBI Taxonomy" id="166486"/>
    <lineage>
        <taxon>Bacteria</taxon>
        <taxon>Bacillati</taxon>
        <taxon>Bacillota</taxon>
        <taxon>Clostridia</taxon>
        <taxon>Lachnospirales</taxon>
        <taxon>Lachnospiraceae</taxon>
        <taxon>Roseburia</taxon>
    </lineage>
</organism>
<sequence length="76" mass="8701">MDRLIIYILLYVLICVLWRHVVPKGYEKINRMVLLISSVIAVIGCVTPLWFGYAFLTACAVLVAEFLAVTVMNRRK</sequence>
<name>A0A6L6LB52_9FIRM</name>
<dbReference type="EMBL" id="WNAJ01000025">
    <property type="protein sequence ID" value="MTR86592.1"/>
    <property type="molecule type" value="Genomic_DNA"/>
</dbReference>
<evidence type="ECO:0000313" key="3">
    <source>
        <dbReference type="Proteomes" id="UP000478483"/>
    </source>
</evidence>
<feature type="transmembrane region" description="Helical" evidence="1">
    <location>
        <begin position="29"/>
        <end position="49"/>
    </location>
</feature>
<evidence type="ECO:0000313" key="2">
    <source>
        <dbReference type="EMBL" id="MTR86592.1"/>
    </source>
</evidence>
<gene>
    <name evidence="2" type="ORF">GMD50_16410</name>
</gene>
<dbReference type="Proteomes" id="UP000478483">
    <property type="component" value="Unassembled WGS sequence"/>
</dbReference>
<accession>A0A6L6LB52</accession>
<protein>
    <submittedName>
        <fullName evidence="2">Uncharacterized protein</fullName>
    </submittedName>
</protein>
<proteinExistence type="predicted"/>
<keyword evidence="1" id="KW-0472">Membrane</keyword>
<evidence type="ECO:0000256" key="1">
    <source>
        <dbReference type="SAM" id="Phobius"/>
    </source>
</evidence>
<comment type="caution">
    <text evidence="2">The sequence shown here is derived from an EMBL/GenBank/DDBJ whole genome shotgun (WGS) entry which is preliminary data.</text>
</comment>
<feature type="transmembrane region" description="Helical" evidence="1">
    <location>
        <begin position="6"/>
        <end position="22"/>
    </location>
</feature>
<dbReference type="AlphaFoldDB" id="A0A6L6LB52"/>
<keyword evidence="1" id="KW-0812">Transmembrane</keyword>